<dbReference type="PANTHER" id="PTHR40515:SF1">
    <property type="entry name" value="CILIA- AND FLAGELLA-ASSOCIATED PROTEIN 157"/>
    <property type="match status" value="1"/>
</dbReference>
<evidence type="ECO:0000313" key="2">
    <source>
        <dbReference type="EMBL" id="OLP82395.1"/>
    </source>
</evidence>
<comment type="caution">
    <text evidence="2">The sequence shown here is derived from an EMBL/GenBank/DDBJ whole genome shotgun (WGS) entry which is preliminary data.</text>
</comment>
<dbReference type="Gene3D" id="3.40.220.10">
    <property type="entry name" value="Leucine Aminopeptidase, subunit E, domain 1"/>
    <property type="match status" value="1"/>
</dbReference>
<protein>
    <recommendedName>
        <fullName evidence="4">Macro domain-containing protein</fullName>
    </recommendedName>
</protein>
<keyword evidence="3" id="KW-1185">Reference proteome</keyword>
<sequence>MGSYKRQSHSVVRQREGLIQAVAVGTLQASQDGAYWSPSYEAPSRRQIDVRAPLSVAWSRTSGAAQPEPRPSPELIVSQDQDIFQLCGTFPGKRCGLVCFATGPPSFRDLRESQLFFRTTYLYAAEEMPRQIHREVQDVLGQGSIIYTAPVTVLRGELQAGAPWLQEPVEIEVLTAGIQRTPQGDVHEQYARLTEKADVAKMLDDLFVCAAEKGIEVLIFPPFVGGSCGCFHPPADAGKVLRKAALTSPMQAVVVAPMLVGVLPGWASFSDAVLRGRPPIPRLPPIPLHLSPYFSCYLGKKKPDFTVFTLGKAGEANALALKLQASPARRRFKTWVLRRKKLGQSVAGRVYRQRPPTQILRAAAERARSSAYTALIATKAQSEAGGPQEATATLPRAELPQRPASTGRSAGAAVRRAKEVRAATPDVVSTGGTQPSRAQDAISPAASFGTGTLAAGPAGGRSVLGSEAERRYIEAIQTLKDSIEREQYTVRMLQATRATAYSHKSEMEEFFLKCVDEARRELTRKKHIMLNRDKSDREKVLEAMLNNEDILVCLYEKLFPHRTGIARSLGAGGGPAEDGSVVGIRFERIYMPECLYRHL</sequence>
<dbReference type="OrthoDB" id="439895at2759"/>
<name>A0A1Q9CHJ6_SYMMI</name>
<feature type="region of interest" description="Disordered" evidence="1">
    <location>
        <begin position="379"/>
        <end position="439"/>
    </location>
</feature>
<reference evidence="2 3" key="1">
    <citation type="submission" date="2016-02" db="EMBL/GenBank/DDBJ databases">
        <title>Genome analysis of coral dinoflagellate symbionts highlights evolutionary adaptations to a symbiotic lifestyle.</title>
        <authorList>
            <person name="Aranda M."/>
            <person name="Li Y."/>
            <person name="Liew Y.J."/>
            <person name="Baumgarten S."/>
            <person name="Simakov O."/>
            <person name="Wilson M."/>
            <person name="Piel J."/>
            <person name="Ashoor H."/>
            <person name="Bougouffa S."/>
            <person name="Bajic V.B."/>
            <person name="Ryu T."/>
            <person name="Ravasi T."/>
            <person name="Bayer T."/>
            <person name="Micklem G."/>
            <person name="Kim H."/>
            <person name="Bhak J."/>
            <person name="Lajeunesse T.C."/>
            <person name="Voolstra C.R."/>
        </authorList>
    </citation>
    <scope>NUCLEOTIDE SEQUENCE [LARGE SCALE GENOMIC DNA]</scope>
    <source>
        <strain evidence="2 3">CCMP2467</strain>
    </source>
</reference>
<dbReference type="PANTHER" id="PTHR40515">
    <property type="entry name" value="CILIA- AND FLAGELLA-ASSOCIATED PROTEIN 157"/>
    <property type="match status" value="1"/>
</dbReference>
<accession>A0A1Q9CHJ6</accession>
<evidence type="ECO:0000313" key="3">
    <source>
        <dbReference type="Proteomes" id="UP000186817"/>
    </source>
</evidence>
<gene>
    <name evidence="2" type="ORF">AK812_SmicGene36951</name>
</gene>
<evidence type="ECO:0000256" key="1">
    <source>
        <dbReference type="SAM" id="MobiDB-lite"/>
    </source>
</evidence>
<dbReference type="Proteomes" id="UP000186817">
    <property type="component" value="Unassembled WGS sequence"/>
</dbReference>
<organism evidence="2 3">
    <name type="scientific">Symbiodinium microadriaticum</name>
    <name type="common">Dinoflagellate</name>
    <name type="synonym">Zooxanthella microadriatica</name>
    <dbReference type="NCBI Taxonomy" id="2951"/>
    <lineage>
        <taxon>Eukaryota</taxon>
        <taxon>Sar</taxon>
        <taxon>Alveolata</taxon>
        <taxon>Dinophyceae</taxon>
        <taxon>Suessiales</taxon>
        <taxon>Symbiodiniaceae</taxon>
        <taxon>Symbiodinium</taxon>
    </lineage>
</organism>
<dbReference type="EMBL" id="LSRX01001197">
    <property type="protein sequence ID" value="OLP82395.1"/>
    <property type="molecule type" value="Genomic_DNA"/>
</dbReference>
<evidence type="ECO:0008006" key="4">
    <source>
        <dbReference type="Google" id="ProtNLM"/>
    </source>
</evidence>
<dbReference type="InterPro" id="IPR043472">
    <property type="entry name" value="Macro_dom-like"/>
</dbReference>
<proteinExistence type="predicted"/>
<dbReference type="AlphaFoldDB" id="A0A1Q9CHJ6"/>